<organism evidence="1 2">
    <name type="scientific">Pedobacter westerhofensis</name>
    <dbReference type="NCBI Taxonomy" id="425512"/>
    <lineage>
        <taxon>Bacteria</taxon>
        <taxon>Pseudomonadati</taxon>
        <taxon>Bacteroidota</taxon>
        <taxon>Sphingobacteriia</taxon>
        <taxon>Sphingobacteriales</taxon>
        <taxon>Sphingobacteriaceae</taxon>
        <taxon>Pedobacter</taxon>
    </lineage>
</organism>
<accession>A0A521FRK6</accession>
<sequence>MSKYLISFGDENYSRQKAFFTQTAVMSGFFDSVKISVPEDISPVFAAKVSSVIQLPKGRGYWLWKPFFIKQVLDSINVNDILMYCDVGCLINPGGKQRFNEYLDMLNDSDTGTVDFELPHKEYEFTKQEIFQHFECQTNITDTNQLMATVLLFRKCQHTMNISDIWYETARDYPSLFTDDTTLPQNENYVAPRHDQSIFSVIRKQWGANNIPDETYFKDFNRDGQDFPIWATRLRG</sequence>
<dbReference type="AlphaFoldDB" id="A0A521FRK6"/>
<reference evidence="1 2" key="1">
    <citation type="submission" date="2017-05" db="EMBL/GenBank/DDBJ databases">
        <authorList>
            <person name="Varghese N."/>
            <person name="Submissions S."/>
        </authorList>
    </citation>
    <scope>NUCLEOTIDE SEQUENCE [LARGE SCALE GENOMIC DNA]</scope>
    <source>
        <strain evidence="1 2">DSM 19036</strain>
    </source>
</reference>
<gene>
    <name evidence="1" type="ORF">SAMN06265348_11780</name>
</gene>
<dbReference type="RefSeq" id="WP_142531111.1">
    <property type="nucleotide sequence ID" value="NZ_CBCSJO010000016.1"/>
</dbReference>
<keyword evidence="2" id="KW-1185">Reference proteome</keyword>
<name>A0A521FRK6_9SPHI</name>
<evidence type="ECO:0000313" key="2">
    <source>
        <dbReference type="Proteomes" id="UP000320300"/>
    </source>
</evidence>
<proteinExistence type="predicted"/>
<dbReference type="OrthoDB" id="9804725at2"/>
<dbReference type="Proteomes" id="UP000320300">
    <property type="component" value="Unassembled WGS sequence"/>
</dbReference>
<protein>
    <submittedName>
        <fullName evidence="1">Uncharacterized protein</fullName>
    </submittedName>
</protein>
<dbReference type="EMBL" id="FXTN01000017">
    <property type="protein sequence ID" value="SMO98694.1"/>
    <property type="molecule type" value="Genomic_DNA"/>
</dbReference>
<evidence type="ECO:0000313" key="1">
    <source>
        <dbReference type="EMBL" id="SMO98694.1"/>
    </source>
</evidence>